<protein>
    <recommendedName>
        <fullName evidence="5">DUF2334 domain-containing protein</fullName>
    </recommendedName>
</protein>
<sequence>MKKRLLIQLAAILCFLLPLGAACRAEAAEEPKVLLLYDSLGAGTSKEGNVEELKRLLYAFRLSVTVKPLQSYEAGDLADYNRIISIRNAPDLSSLWTKTDFAADSSSYNGAWMHIGAEPPQRISNGLQLGLRNGRPGALELSDGRFRQRFLTKEPISYAFQMKAGTAEYGELASEPEGWSAPYGISDGRYAYVPYYVRGDLSKIAISGVLKGWLQMGRQGSTYLMFTDVYPFSDLELLRRMADDLYNSGFPFLISARPVFSNEEYPAMKRYLETLKYVQNRNGTVLVQTPAVYSAISGSNPLLNTQLERFLDTLIAGGIAPLGIGAELYWANDGLFRAEGLSFFDSAVLFPNKKPMPRAPVNTSQPFRSSPYMMELSDLQQYDQTGLSLGAFPMDTALAAAMPETQKEWQEMLPLLEERWMTIADYKNTPHSVHTRRYYVQSEGGILKVNGSTVALGNAYAEVKSKHVYQEANAQSLTTLFSWQNKFFIVVIVLSLLVFAYFYYIGRRLYKRKYMKQGESI</sequence>
<accession>A0ABW5PHT5</accession>
<dbReference type="PROSITE" id="PS51257">
    <property type="entry name" value="PROKAR_LIPOPROTEIN"/>
    <property type="match status" value="1"/>
</dbReference>
<evidence type="ECO:0000256" key="1">
    <source>
        <dbReference type="SAM" id="Phobius"/>
    </source>
</evidence>
<keyword evidence="4" id="KW-1185">Reference proteome</keyword>
<keyword evidence="2" id="KW-0732">Signal</keyword>
<feature type="signal peptide" evidence="2">
    <location>
        <begin position="1"/>
        <end position="27"/>
    </location>
</feature>
<keyword evidence="1" id="KW-1133">Transmembrane helix</keyword>
<feature type="transmembrane region" description="Helical" evidence="1">
    <location>
        <begin position="487"/>
        <end position="506"/>
    </location>
</feature>
<evidence type="ECO:0000313" key="4">
    <source>
        <dbReference type="Proteomes" id="UP001597541"/>
    </source>
</evidence>
<dbReference type="EMBL" id="JBHUME010000011">
    <property type="protein sequence ID" value="MFD2614380.1"/>
    <property type="molecule type" value="Genomic_DNA"/>
</dbReference>
<organism evidence="3 4">
    <name type="scientific">Paenibacillus gansuensis</name>
    <dbReference type="NCBI Taxonomy" id="306542"/>
    <lineage>
        <taxon>Bacteria</taxon>
        <taxon>Bacillati</taxon>
        <taxon>Bacillota</taxon>
        <taxon>Bacilli</taxon>
        <taxon>Bacillales</taxon>
        <taxon>Paenibacillaceae</taxon>
        <taxon>Paenibacillus</taxon>
    </lineage>
</organism>
<proteinExistence type="predicted"/>
<evidence type="ECO:0000313" key="3">
    <source>
        <dbReference type="EMBL" id="MFD2614380.1"/>
    </source>
</evidence>
<name>A0ABW5PHT5_9BACL</name>
<evidence type="ECO:0000256" key="2">
    <source>
        <dbReference type="SAM" id="SignalP"/>
    </source>
</evidence>
<reference evidence="4" key="1">
    <citation type="journal article" date="2019" name="Int. J. Syst. Evol. Microbiol.">
        <title>The Global Catalogue of Microorganisms (GCM) 10K type strain sequencing project: providing services to taxonomists for standard genome sequencing and annotation.</title>
        <authorList>
            <consortium name="The Broad Institute Genomics Platform"/>
            <consortium name="The Broad Institute Genome Sequencing Center for Infectious Disease"/>
            <person name="Wu L."/>
            <person name="Ma J."/>
        </authorList>
    </citation>
    <scope>NUCLEOTIDE SEQUENCE [LARGE SCALE GENOMIC DNA]</scope>
    <source>
        <strain evidence="4">KCTC 3950</strain>
    </source>
</reference>
<gene>
    <name evidence="3" type="ORF">ACFSUF_18370</name>
</gene>
<comment type="caution">
    <text evidence="3">The sequence shown here is derived from an EMBL/GenBank/DDBJ whole genome shotgun (WGS) entry which is preliminary data.</text>
</comment>
<feature type="chain" id="PRO_5047542029" description="DUF2334 domain-containing protein" evidence="2">
    <location>
        <begin position="28"/>
        <end position="521"/>
    </location>
</feature>
<dbReference type="RefSeq" id="WP_377605160.1">
    <property type="nucleotide sequence ID" value="NZ_JBHUME010000011.1"/>
</dbReference>
<dbReference type="Proteomes" id="UP001597541">
    <property type="component" value="Unassembled WGS sequence"/>
</dbReference>
<keyword evidence="1" id="KW-0472">Membrane</keyword>
<keyword evidence="1" id="KW-0812">Transmembrane</keyword>
<evidence type="ECO:0008006" key="5">
    <source>
        <dbReference type="Google" id="ProtNLM"/>
    </source>
</evidence>